<dbReference type="eggNOG" id="COG0598">
    <property type="taxonomic scope" value="Bacteria"/>
</dbReference>
<dbReference type="InterPro" id="IPR045861">
    <property type="entry name" value="CorA_cytoplasmic_dom"/>
</dbReference>
<evidence type="ECO:0000313" key="12">
    <source>
        <dbReference type="EMBL" id="KGE03031.1"/>
    </source>
</evidence>
<keyword evidence="4" id="KW-1003">Cell membrane</keyword>
<dbReference type="Gene3D" id="3.30.460.20">
    <property type="entry name" value="CorA soluble domain-like"/>
    <property type="match status" value="1"/>
</dbReference>
<dbReference type="GO" id="GO:0005886">
    <property type="term" value="C:plasma membrane"/>
    <property type="evidence" value="ECO:0007669"/>
    <property type="project" value="UniProtKB-SubCell"/>
</dbReference>
<keyword evidence="8 11" id="KW-1133">Transmembrane helix</keyword>
<organism evidence="12 13">
    <name type="scientific">Pseudohaliea rubra DSM 19751</name>
    <dbReference type="NCBI Taxonomy" id="1265313"/>
    <lineage>
        <taxon>Bacteria</taxon>
        <taxon>Pseudomonadati</taxon>
        <taxon>Pseudomonadota</taxon>
        <taxon>Gammaproteobacteria</taxon>
        <taxon>Cellvibrionales</taxon>
        <taxon>Halieaceae</taxon>
        <taxon>Pseudohaliea</taxon>
    </lineage>
</organism>
<evidence type="ECO:0000256" key="3">
    <source>
        <dbReference type="ARBA" id="ARBA00022448"/>
    </source>
</evidence>
<dbReference type="SUPFAM" id="SSF144083">
    <property type="entry name" value="Magnesium transport protein CorA, transmembrane region"/>
    <property type="match status" value="1"/>
</dbReference>
<evidence type="ECO:0000256" key="4">
    <source>
        <dbReference type="ARBA" id="ARBA00022475"/>
    </source>
</evidence>
<dbReference type="CDD" id="cd12833">
    <property type="entry name" value="ZntB-like_1"/>
    <property type="match status" value="1"/>
</dbReference>
<keyword evidence="13" id="KW-1185">Reference proteome</keyword>
<dbReference type="Proteomes" id="UP000029640">
    <property type="component" value="Unassembled WGS sequence"/>
</dbReference>
<dbReference type="GO" id="GO:0015095">
    <property type="term" value="F:magnesium ion transmembrane transporter activity"/>
    <property type="evidence" value="ECO:0007669"/>
    <property type="project" value="TreeGrafter"/>
</dbReference>
<dbReference type="GO" id="GO:0050897">
    <property type="term" value="F:cobalt ion binding"/>
    <property type="evidence" value="ECO:0007669"/>
    <property type="project" value="TreeGrafter"/>
</dbReference>
<feature type="transmembrane region" description="Helical" evidence="11">
    <location>
        <begin position="299"/>
        <end position="319"/>
    </location>
</feature>
<comment type="similarity">
    <text evidence="2">Belongs to the CorA metal ion transporter (MIT) (TC 1.A.35) family.</text>
</comment>
<dbReference type="SUPFAM" id="SSF143865">
    <property type="entry name" value="CorA soluble domain-like"/>
    <property type="match status" value="1"/>
</dbReference>
<dbReference type="GO" id="GO:0000287">
    <property type="term" value="F:magnesium ion binding"/>
    <property type="evidence" value="ECO:0007669"/>
    <property type="project" value="TreeGrafter"/>
</dbReference>
<evidence type="ECO:0000256" key="6">
    <source>
        <dbReference type="ARBA" id="ARBA00022692"/>
    </source>
</evidence>
<gene>
    <name evidence="12" type="ORF">HRUBRA_02378</name>
</gene>
<dbReference type="STRING" id="1265313.HRUBRA_02378"/>
<proteinExistence type="inferred from homology"/>
<dbReference type="RefSeq" id="WP_035518140.1">
    <property type="nucleotide sequence ID" value="NZ_KN234805.1"/>
</dbReference>
<dbReference type="GO" id="GO:0015087">
    <property type="term" value="F:cobalt ion transmembrane transporter activity"/>
    <property type="evidence" value="ECO:0007669"/>
    <property type="project" value="TreeGrafter"/>
</dbReference>
<evidence type="ECO:0000256" key="10">
    <source>
        <dbReference type="ARBA" id="ARBA00023136"/>
    </source>
</evidence>
<evidence type="ECO:0000256" key="8">
    <source>
        <dbReference type="ARBA" id="ARBA00022989"/>
    </source>
</evidence>
<feature type="transmembrane region" description="Helical" evidence="11">
    <location>
        <begin position="266"/>
        <end position="287"/>
    </location>
</feature>
<dbReference type="HOGENOM" id="CLU_007127_2_0_6"/>
<reference evidence="12 13" key="1">
    <citation type="journal article" date="2014" name="Genome Announc.">
        <title>Genome Sequence of Gammaproteobacterial Pseudohaliea rubra Type Strain DSM 19751, Isolated from Coastal Seawater of the Mediterranean Sea.</title>
        <authorList>
            <person name="Spring S."/>
            <person name="Fiebig A."/>
            <person name="Riedel T."/>
            <person name="Goker M."/>
            <person name="Klenk H.P."/>
        </authorList>
    </citation>
    <scope>NUCLEOTIDE SEQUENCE [LARGE SCALE GENOMIC DNA]</scope>
    <source>
        <strain evidence="12 13">DSM 19751</strain>
    </source>
</reference>
<evidence type="ECO:0000256" key="5">
    <source>
        <dbReference type="ARBA" id="ARBA00022519"/>
    </source>
</evidence>
<evidence type="ECO:0000256" key="2">
    <source>
        <dbReference type="ARBA" id="ARBA00009765"/>
    </source>
</evidence>
<keyword evidence="3" id="KW-0813">Transport</keyword>
<evidence type="ECO:0000313" key="13">
    <source>
        <dbReference type="Proteomes" id="UP000029640"/>
    </source>
</evidence>
<dbReference type="PANTHER" id="PTHR46494">
    <property type="entry name" value="CORA FAMILY METAL ION TRANSPORTER (EUROFUNG)"/>
    <property type="match status" value="1"/>
</dbReference>
<dbReference type="EMBL" id="AUVB01000074">
    <property type="protein sequence ID" value="KGE03031.1"/>
    <property type="molecule type" value="Genomic_DNA"/>
</dbReference>
<evidence type="ECO:0000256" key="11">
    <source>
        <dbReference type="SAM" id="Phobius"/>
    </source>
</evidence>
<keyword evidence="5" id="KW-0997">Cell inner membrane</keyword>
<dbReference type="PANTHER" id="PTHR46494:SF3">
    <property type="entry name" value="ZINC TRANSPORT PROTEIN ZNTB"/>
    <property type="match status" value="1"/>
</dbReference>
<accession>A0A095XTP9</accession>
<keyword evidence="6 11" id="KW-0812">Transmembrane</keyword>
<keyword evidence="10 11" id="KW-0472">Membrane</keyword>
<sequence>MDDWPAGVIHALQLDGTGGAGAVSWDEVLAWRPGEGCLWVHLHLDEPEARAWLEEASGLNDIAVDGLLMEETRPRVLTRGSNLLLTLRGINLNPGEDPEDMVSLRLWSDGERIISVRRRRLQSTEDLLALLQRGDGPVSAVELLVAWLDRLVDRMGDSIEGFEDAALALEEDLIANETGQLRGAVALLRKRTISVRRYLAPQREALARLTAEPLTWIGELDRLRLREIADRQVRLVEAIDELRERAAVAHDELAARLSEQLNARMYLLSLVAALFLPLGFFTGLMGINVGGMPGVDSDIAFWFVAGGCAVAAALVLLAFRLRRWL</sequence>
<protein>
    <submittedName>
        <fullName evidence="12">Magnesium and cobalt transport protein CorA</fullName>
    </submittedName>
</protein>
<keyword evidence="7" id="KW-0862">Zinc</keyword>
<comment type="caution">
    <text evidence="12">The sequence shown here is derived from an EMBL/GenBank/DDBJ whole genome shotgun (WGS) entry which is preliminary data.</text>
</comment>
<comment type="subcellular location">
    <subcellularLocation>
        <location evidence="1">Cell membrane</location>
        <topology evidence="1">Multi-pass membrane protein</topology>
    </subcellularLocation>
</comment>
<evidence type="ECO:0000256" key="1">
    <source>
        <dbReference type="ARBA" id="ARBA00004651"/>
    </source>
</evidence>
<keyword evidence="9" id="KW-0406">Ion transport</keyword>
<dbReference type="InterPro" id="IPR002523">
    <property type="entry name" value="MgTranspt_CorA/ZnTranspt_ZntB"/>
</dbReference>
<dbReference type="Gene3D" id="1.20.58.340">
    <property type="entry name" value="Magnesium transport protein CorA, transmembrane region"/>
    <property type="match status" value="2"/>
</dbReference>
<evidence type="ECO:0000256" key="9">
    <source>
        <dbReference type="ARBA" id="ARBA00023065"/>
    </source>
</evidence>
<dbReference type="AlphaFoldDB" id="A0A095XTP9"/>
<dbReference type="Pfam" id="PF01544">
    <property type="entry name" value="CorA"/>
    <property type="match status" value="1"/>
</dbReference>
<evidence type="ECO:0000256" key="7">
    <source>
        <dbReference type="ARBA" id="ARBA00022833"/>
    </source>
</evidence>
<dbReference type="InterPro" id="IPR045863">
    <property type="entry name" value="CorA_TM1_TM2"/>
</dbReference>
<name>A0A095XTP9_9GAMM</name>
<dbReference type="OrthoDB" id="9803484at2"/>